<evidence type="ECO:0000313" key="5">
    <source>
        <dbReference type="Proteomes" id="UP000640274"/>
    </source>
</evidence>
<keyword evidence="2" id="KW-0326">Glycosidase</keyword>
<name>A0A934MNY5_9BACL</name>
<dbReference type="Proteomes" id="UP000640274">
    <property type="component" value="Unassembled WGS sequence"/>
</dbReference>
<dbReference type="GO" id="GO:0006152">
    <property type="term" value="P:purine nucleoside catabolic process"/>
    <property type="evidence" value="ECO:0007669"/>
    <property type="project" value="TreeGrafter"/>
</dbReference>
<dbReference type="PANTHER" id="PTHR12304:SF4">
    <property type="entry name" value="URIDINE NUCLEOSIDASE"/>
    <property type="match status" value="1"/>
</dbReference>
<dbReference type="EMBL" id="JAELUP010000003">
    <property type="protein sequence ID" value="MBJ6359889.1"/>
    <property type="molecule type" value="Genomic_DNA"/>
</dbReference>
<dbReference type="GO" id="GO:0008477">
    <property type="term" value="F:purine nucleosidase activity"/>
    <property type="evidence" value="ECO:0007669"/>
    <property type="project" value="TreeGrafter"/>
</dbReference>
<dbReference type="CDD" id="cd02650">
    <property type="entry name" value="nuc_hydro_CaPnhB"/>
    <property type="match status" value="1"/>
</dbReference>
<dbReference type="Pfam" id="PF01156">
    <property type="entry name" value="IU_nuc_hydro"/>
    <property type="match status" value="1"/>
</dbReference>
<dbReference type="Gene3D" id="3.90.245.10">
    <property type="entry name" value="Ribonucleoside hydrolase-like"/>
    <property type="match status" value="1"/>
</dbReference>
<dbReference type="InterPro" id="IPR023186">
    <property type="entry name" value="IUNH"/>
</dbReference>
<evidence type="ECO:0000256" key="2">
    <source>
        <dbReference type="ARBA" id="ARBA00023295"/>
    </source>
</evidence>
<dbReference type="InterPro" id="IPR036452">
    <property type="entry name" value="Ribo_hydro-like"/>
</dbReference>
<accession>A0A934MNY5</accession>
<dbReference type="AlphaFoldDB" id="A0A934MNY5"/>
<dbReference type="GO" id="GO:0005829">
    <property type="term" value="C:cytosol"/>
    <property type="evidence" value="ECO:0007669"/>
    <property type="project" value="TreeGrafter"/>
</dbReference>
<evidence type="ECO:0000256" key="1">
    <source>
        <dbReference type="ARBA" id="ARBA00022801"/>
    </source>
</evidence>
<comment type="caution">
    <text evidence="4">The sequence shown here is derived from an EMBL/GenBank/DDBJ whole genome shotgun (WGS) entry which is preliminary data.</text>
</comment>
<evidence type="ECO:0000259" key="3">
    <source>
        <dbReference type="Pfam" id="PF01156"/>
    </source>
</evidence>
<dbReference type="PANTHER" id="PTHR12304">
    <property type="entry name" value="INOSINE-URIDINE PREFERRING NUCLEOSIDE HYDROLASE"/>
    <property type="match status" value="1"/>
</dbReference>
<organism evidence="4 5">
    <name type="scientific">Paenibacillus roseus</name>
    <dbReference type="NCBI Taxonomy" id="2798579"/>
    <lineage>
        <taxon>Bacteria</taxon>
        <taxon>Bacillati</taxon>
        <taxon>Bacillota</taxon>
        <taxon>Bacilli</taxon>
        <taxon>Bacillales</taxon>
        <taxon>Paenibacillaceae</taxon>
        <taxon>Paenibacillus</taxon>
    </lineage>
</organism>
<feature type="domain" description="Inosine/uridine-preferring nucleoside hydrolase" evidence="3">
    <location>
        <begin position="19"/>
        <end position="314"/>
    </location>
</feature>
<keyword evidence="1 4" id="KW-0378">Hydrolase</keyword>
<dbReference type="InterPro" id="IPR001910">
    <property type="entry name" value="Inosine/uridine_hydrolase_dom"/>
</dbReference>
<reference evidence="4" key="1">
    <citation type="submission" date="2020-12" db="EMBL/GenBank/DDBJ databases">
        <authorList>
            <person name="Huq M.A."/>
        </authorList>
    </citation>
    <scope>NUCLEOTIDE SEQUENCE</scope>
    <source>
        <strain evidence="4">MAHUQ-46</strain>
    </source>
</reference>
<evidence type="ECO:0000313" key="4">
    <source>
        <dbReference type="EMBL" id="MBJ6359889.1"/>
    </source>
</evidence>
<protein>
    <submittedName>
        <fullName evidence="4">Nucleoside hydrolase</fullName>
    </submittedName>
</protein>
<proteinExistence type="predicted"/>
<gene>
    <name evidence="4" type="ORF">JFN88_00950</name>
</gene>
<dbReference type="SUPFAM" id="SSF53590">
    <property type="entry name" value="Nucleoside hydrolase"/>
    <property type="match status" value="1"/>
</dbReference>
<keyword evidence="5" id="KW-1185">Reference proteome</keyword>
<sequence length="323" mass="35521">MYPCFISIIGRVKKLNKKVIIDVDTGVDDALGLLLAIRSGELDILGITTVNGNVSMEQATANTCKILQLAGAEHIPVVQGAGKPMIRSTYFEHRVHGKDGLGGALDDMTQRKQPEEGYAVDFIIEQIREHHGEITLIMTGPLTNLALAILKYPELVQQVKEVVVMGGVVQSFGNVTPTAEYNMYVDPEAAKHVFWAGFASLTLVGLDVTRKALLSEEHINAMGDSEIARYVRASTADYMKRYQERNGVKACAMHDPLAVAVAINPDLVKTGHYYVDIETRSELCDGQTVCDFQNRLAVKPNVHVCLEVAADEFINHFIRVLRG</sequence>